<feature type="transmembrane region" description="Helical" evidence="7">
    <location>
        <begin position="39"/>
        <end position="60"/>
    </location>
</feature>
<evidence type="ECO:0000256" key="5">
    <source>
        <dbReference type="ARBA" id="ARBA00023136"/>
    </source>
</evidence>
<keyword evidence="6" id="KW-0813">Transport</keyword>
<keyword evidence="4 7" id="KW-1133">Transmembrane helix</keyword>
<keyword evidence="10" id="KW-1185">Reference proteome</keyword>
<proteinExistence type="inferred from homology"/>
<dbReference type="Pfam" id="PF01618">
    <property type="entry name" value="MotA_ExbB"/>
    <property type="match status" value="1"/>
</dbReference>
<organism evidence="9 10">
    <name type="scientific">Chryseolinea lacunae</name>
    <dbReference type="NCBI Taxonomy" id="2801331"/>
    <lineage>
        <taxon>Bacteria</taxon>
        <taxon>Pseudomonadati</taxon>
        <taxon>Bacteroidota</taxon>
        <taxon>Cytophagia</taxon>
        <taxon>Cytophagales</taxon>
        <taxon>Fulvivirgaceae</taxon>
        <taxon>Chryseolinea</taxon>
    </lineage>
</organism>
<evidence type="ECO:0000259" key="8">
    <source>
        <dbReference type="Pfam" id="PF01618"/>
    </source>
</evidence>
<evidence type="ECO:0000313" key="9">
    <source>
        <dbReference type="EMBL" id="MBL0741170.1"/>
    </source>
</evidence>
<evidence type="ECO:0000256" key="4">
    <source>
        <dbReference type="ARBA" id="ARBA00022989"/>
    </source>
</evidence>
<name>A0ABS1KPA5_9BACT</name>
<comment type="subcellular location">
    <subcellularLocation>
        <location evidence="1">Cell membrane</location>
        <topology evidence="1">Multi-pass membrane protein</topology>
    </subcellularLocation>
    <subcellularLocation>
        <location evidence="6">Membrane</location>
        <topology evidence="6">Multi-pass membrane protein</topology>
    </subcellularLocation>
</comment>
<dbReference type="InterPro" id="IPR050790">
    <property type="entry name" value="ExbB/TolQ_transport"/>
</dbReference>
<keyword evidence="2" id="KW-1003">Cell membrane</keyword>
<feature type="transmembrane region" description="Helical" evidence="7">
    <location>
        <begin position="185"/>
        <end position="204"/>
    </location>
</feature>
<dbReference type="PANTHER" id="PTHR30625">
    <property type="entry name" value="PROTEIN TOLQ"/>
    <property type="match status" value="1"/>
</dbReference>
<evidence type="ECO:0000256" key="2">
    <source>
        <dbReference type="ARBA" id="ARBA00022475"/>
    </source>
</evidence>
<feature type="transmembrane region" description="Helical" evidence="7">
    <location>
        <begin position="138"/>
        <end position="165"/>
    </location>
</feature>
<dbReference type="PANTHER" id="PTHR30625:SF17">
    <property type="entry name" value="TOLQ-RELATED"/>
    <property type="match status" value="1"/>
</dbReference>
<dbReference type="Proteomes" id="UP000613030">
    <property type="component" value="Unassembled WGS sequence"/>
</dbReference>
<reference evidence="9 10" key="1">
    <citation type="submission" date="2021-01" db="EMBL/GenBank/DDBJ databases">
        <title>Chryseolinea sp. Jin1 Genome sequencing and assembly.</title>
        <authorList>
            <person name="Kim I."/>
        </authorList>
    </citation>
    <scope>NUCLEOTIDE SEQUENCE [LARGE SCALE GENOMIC DNA]</scope>
    <source>
        <strain evidence="9 10">Jin1</strain>
    </source>
</reference>
<accession>A0ABS1KPA5</accession>
<gene>
    <name evidence="9" type="ORF">JI741_08060</name>
</gene>
<dbReference type="RefSeq" id="WP_202008528.1">
    <property type="nucleotide sequence ID" value="NZ_JAERRB010000002.1"/>
</dbReference>
<comment type="caution">
    <text evidence="9">The sequence shown here is derived from an EMBL/GenBank/DDBJ whole genome shotgun (WGS) entry which is preliminary data.</text>
</comment>
<keyword evidence="6" id="KW-0653">Protein transport</keyword>
<evidence type="ECO:0000256" key="3">
    <source>
        <dbReference type="ARBA" id="ARBA00022692"/>
    </source>
</evidence>
<sequence>MNFILALLLQITTETVPVTPEEVPAEGLSIATLLLKGGFIMIPILLLWFIATYIFIERFLYLRTAAKVKKDFVVQVTRRLQAGDISAARLFAEQEQSATGAIIKSGLDYVGKPLKDIESMMESAANIELAEMEKNMGYLGIIAGVAPMLGFIGTISGIINIFYSISLSDNISIGIIAGGLYEKMITSGSGLIVGVLAYSAYHLLQQRIARYTLQMQKDVFEFMRSILSPAK</sequence>
<dbReference type="InterPro" id="IPR002898">
    <property type="entry name" value="MotA_ExbB_proton_chnl"/>
</dbReference>
<comment type="similarity">
    <text evidence="6">Belongs to the exbB/tolQ family.</text>
</comment>
<feature type="domain" description="MotA/TolQ/ExbB proton channel" evidence="8">
    <location>
        <begin position="96"/>
        <end position="216"/>
    </location>
</feature>
<dbReference type="EMBL" id="JAERRB010000002">
    <property type="protein sequence ID" value="MBL0741170.1"/>
    <property type="molecule type" value="Genomic_DNA"/>
</dbReference>
<keyword evidence="3 7" id="KW-0812">Transmembrane</keyword>
<evidence type="ECO:0000313" key="10">
    <source>
        <dbReference type="Proteomes" id="UP000613030"/>
    </source>
</evidence>
<keyword evidence="5 7" id="KW-0472">Membrane</keyword>
<evidence type="ECO:0000256" key="6">
    <source>
        <dbReference type="RuleBase" id="RU004057"/>
    </source>
</evidence>
<evidence type="ECO:0000256" key="1">
    <source>
        <dbReference type="ARBA" id="ARBA00004651"/>
    </source>
</evidence>
<protein>
    <submittedName>
        <fullName evidence="9">MotA/TolQ/ExbB proton channel family protein</fullName>
    </submittedName>
</protein>
<evidence type="ECO:0000256" key="7">
    <source>
        <dbReference type="SAM" id="Phobius"/>
    </source>
</evidence>